<name>A0A6A2YW85_HIBSY</name>
<organism evidence="2 3">
    <name type="scientific">Hibiscus syriacus</name>
    <name type="common">Rose of Sharon</name>
    <dbReference type="NCBI Taxonomy" id="106335"/>
    <lineage>
        <taxon>Eukaryota</taxon>
        <taxon>Viridiplantae</taxon>
        <taxon>Streptophyta</taxon>
        <taxon>Embryophyta</taxon>
        <taxon>Tracheophyta</taxon>
        <taxon>Spermatophyta</taxon>
        <taxon>Magnoliopsida</taxon>
        <taxon>eudicotyledons</taxon>
        <taxon>Gunneridae</taxon>
        <taxon>Pentapetalae</taxon>
        <taxon>rosids</taxon>
        <taxon>malvids</taxon>
        <taxon>Malvales</taxon>
        <taxon>Malvaceae</taxon>
        <taxon>Malvoideae</taxon>
        <taxon>Hibiscus</taxon>
    </lineage>
</organism>
<dbReference type="AlphaFoldDB" id="A0A6A2YW85"/>
<sequence length="240" mass="27381">MEQWDVEKLLAIFSHEAVAHIVSVHSPNSTDIGDQLFWKDNSKHTFVLKNAYEKIAANTWDTKSPVGTFLWSLQVSQWLRLFLWIAFKQNLMTNVERCCRSIGGNLFCQILCGLWRLESRIRITPRNEPTHTPINWIAPHHGWICLNVDGAVSEQSSYGTVDVLFRDHEGTWFLGFNKAIGITHPFLAELWAILIGLQISWNNSFELLLVKTDSRETAKLLNVADAALGTIRLVRAINKI</sequence>
<dbReference type="CDD" id="cd06222">
    <property type="entry name" value="RNase_H_like"/>
    <property type="match status" value="1"/>
</dbReference>
<reference evidence="2" key="1">
    <citation type="submission" date="2019-09" db="EMBL/GenBank/DDBJ databases">
        <title>Draft genome information of white flower Hibiscus syriacus.</title>
        <authorList>
            <person name="Kim Y.-M."/>
        </authorList>
    </citation>
    <scope>NUCLEOTIDE SEQUENCE [LARGE SCALE GENOMIC DNA]</scope>
    <source>
        <strain evidence="2">YM2019G1</strain>
    </source>
</reference>
<dbReference type="SUPFAM" id="SSF53098">
    <property type="entry name" value="Ribonuclease H-like"/>
    <property type="match status" value="1"/>
</dbReference>
<dbReference type="InterPro" id="IPR053151">
    <property type="entry name" value="RNase_H-like"/>
</dbReference>
<dbReference type="PANTHER" id="PTHR47723:SF19">
    <property type="entry name" value="POLYNUCLEOTIDYL TRANSFERASE, RIBONUCLEASE H-LIKE SUPERFAMILY PROTEIN"/>
    <property type="match status" value="1"/>
</dbReference>
<dbReference type="GO" id="GO:0003676">
    <property type="term" value="F:nucleic acid binding"/>
    <property type="evidence" value="ECO:0007669"/>
    <property type="project" value="InterPro"/>
</dbReference>
<proteinExistence type="predicted"/>
<comment type="caution">
    <text evidence="2">The sequence shown here is derived from an EMBL/GenBank/DDBJ whole genome shotgun (WGS) entry which is preliminary data.</text>
</comment>
<dbReference type="Proteomes" id="UP000436088">
    <property type="component" value="Unassembled WGS sequence"/>
</dbReference>
<keyword evidence="3" id="KW-1185">Reference proteome</keyword>
<evidence type="ECO:0000313" key="3">
    <source>
        <dbReference type="Proteomes" id="UP000436088"/>
    </source>
</evidence>
<evidence type="ECO:0000313" key="2">
    <source>
        <dbReference type="EMBL" id="KAE8683295.1"/>
    </source>
</evidence>
<dbReference type="PANTHER" id="PTHR47723">
    <property type="entry name" value="OS05G0353850 PROTEIN"/>
    <property type="match status" value="1"/>
</dbReference>
<dbReference type="GO" id="GO:0004523">
    <property type="term" value="F:RNA-DNA hybrid ribonuclease activity"/>
    <property type="evidence" value="ECO:0007669"/>
    <property type="project" value="InterPro"/>
</dbReference>
<dbReference type="InterPro" id="IPR036397">
    <property type="entry name" value="RNaseH_sf"/>
</dbReference>
<protein>
    <recommendedName>
        <fullName evidence="1">RNase H type-1 domain-containing protein</fullName>
    </recommendedName>
</protein>
<dbReference type="InterPro" id="IPR002156">
    <property type="entry name" value="RNaseH_domain"/>
</dbReference>
<dbReference type="EMBL" id="VEPZ02001270">
    <property type="protein sequence ID" value="KAE8683295.1"/>
    <property type="molecule type" value="Genomic_DNA"/>
</dbReference>
<dbReference type="InterPro" id="IPR012337">
    <property type="entry name" value="RNaseH-like_sf"/>
</dbReference>
<dbReference type="InterPro" id="IPR044730">
    <property type="entry name" value="RNase_H-like_dom_plant"/>
</dbReference>
<dbReference type="Gene3D" id="3.30.420.10">
    <property type="entry name" value="Ribonuclease H-like superfamily/Ribonuclease H"/>
    <property type="match status" value="1"/>
</dbReference>
<accession>A0A6A2YW85</accession>
<feature type="domain" description="RNase H type-1" evidence="1">
    <location>
        <begin position="147"/>
        <end position="223"/>
    </location>
</feature>
<evidence type="ECO:0000259" key="1">
    <source>
        <dbReference type="Pfam" id="PF13456"/>
    </source>
</evidence>
<dbReference type="Pfam" id="PF13456">
    <property type="entry name" value="RVT_3"/>
    <property type="match status" value="1"/>
</dbReference>
<gene>
    <name evidence="2" type="ORF">F3Y22_tig00111210pilonHSYRG00013</name>
</gene>